<evidence type="ECO:0000259" key="2">
    <source>
        <dbReference type="Pfam" id="PF04509"/>
    </source>
</evidence>
<dbReference type="GO" id="GO:0006935">
    <property type="term" value="P:chemotaxis"/>
    <property type="evidence" value="ECO:0007669"/>
    <property type="project" value="UniProtKB-KW"/>
</dbReference>
<comment type="caution">
    <text evidence="4">The sequence shown here is derived from an EMBL/GenBank/DDBJ whole genome shotgun (WGS) entry which is preliminary data.</text>
</comment>
<dbReference type="GO" id="GO:0016787">
    <property type="term" value="F:hydrolase activity"/>
    <property type="evidence" value="ECO:0007669"/>
    <property type="project" value="InterPro"/>
</dbReference>
<dbReference type="InterPro" id="IPR051469">
    <property type="entry name" value="FliN/MopA/SpaO"/>
</dbReference>
<dbReference type="CDD" id="cd17910">
    <property type="entry name" value="CheC_ClassII"/>
    <property type="match status" value="1"/>
</dbReference>
<dbReference type="InterPro" id="IPR028051">
    <property type="entry name" value="CheX-like_dom"/>
</dbReference>
<keyword evidence="1" id="KW-0145">Chemotaxis</keyword>
<dbReference type="Pfam" id="PF13690">
    <property type="entry name" value="CheX"/>
    <property type="match status" value="1"/>
</dbReference>
<dbReference type="InterPro" id="IPR007597">
    <property type="entry name" value="CheC"/>
</dbReference>
<protein>
    <submittedName>
        <fullName evidence="4">Chemotaxis protein CheC</fullName>
    </submittedName>
</protein>
<accession>A0A151JD12</accession>
<dbReference type="InterPro" id="IPR028976">
    <property type="entry name" value="CheC-like_sf"/>
</dbReference>
<dbReference type="EMBL" id="LOMK01000002">
    <property type="protein sequence ID" value="KYN23679.1"/>
    <property type="molecule type" value="Genomic_DNA"/>
</dbReference>
<dbReference type="PANTHER" id="PTHR43484:SF1">
    <property type="entry name" value="FLAGELLAR MOTOR SWITCH PROTEIN FLIN"/>
    <property type="match status" value="1"/>
</dbReference>
<organism evidence="4 5">
    <name type="scientific">Vibrio cidicii</name>
    <dbReference type="NCBI Taxonomy" id="1763883"/>
    <lineage>
        <taxon>Bacteria</taxon>
        <taxon>Pseudomonadati</taxon>
        <taxon>Pseudomonadota</taxon>
        <taxon>Gammaproteobacteria</taxon>
        <taxon>Vibrionales</taxon>
        <taxon>Vibrionaceae</taxon>
        <taxon>Vibrio</taxon>
    </lineage>
</organism>
<dbReference type="PANTHER" id="PTHR43484">
    <property type="match status" value="1"/>
</dbReference>
<proteinExistence type="predicted"/>
<gene>
    <name evidence="4" type="ORF">AUQ44_17215</name>
</gene>
<dbReference type="AlphaFoldDB" id="A0A151JD12"/>
<reference evidence="5" key="1">
    <citation type="submission" date="2015-12" db="EMBL/GenBank/DDBJ databases">
        <authorList>
            <person name="Tarr C.L."/>
            <person name="Gladney L.M."/>
        </authorList>
    </citation>
    <scope>NUCLEOTIDE SEQUENCE [LARGE SCALE GENOMIC DNA]</scope>
    <source>
        <strain evidence="5">2756-81</strain>
    </source>
</reference>
<evidence type="ECO:0000313" key="5">
    <source>
        <dbReference type="Proteomes" id="UP000075349"/>
    </source>
</evidence>
<dbReference type="Gene3D" id="3.40.1550.10">
    <property type="entry name" value="CheC-like"/>
    <property type="match status" value="1"/>
</dbReference>
<evidence type="ECO:0000256" key="1">
    <source>
        <dbReference type="ARBA" id="ARBA00022500"/>
    </source>
</evidence>
<feature type="domain" description="CheC-like protein" evidence="2">
    <location>
        <begin position="10"/>
        <end position="45"/>
    </location>
</feature>
<evidence type="ECO:0000313" key="4">
    <source>
        <dbReference type="EMBL" id="KYN23679.1"/>
    </source>
</evidence>
<dbReference type="SUPFAM" id="SSF103039">
    <property type="entry name" value="CheC-like"/>
    <property type="match status" value="1"/>
</dbReference>
<name>A0A151JD12_9VIBR</name>
<evidence type="ECO:0000259" key="3">
    <source>
        <dbReference type="Pfam" id="PF13690"/>
    </source>
</evidence>
<dbReference type="Pfam" id="PF04509">
    <property type="entry name" value="CheC"/>
    <property type="match status" value="1"/>
</dbReference>
<sequence>MNHAFTPDHEDSLKEFLNISMGKAANKLANLLNLHVTLTVPNISIASHEELNNILKQNQEYYYTQQSFFGQMQGEVLTLLSRKGGKELAKNMWRLEGDDTFSDNLLADCLLEVSNILSGASIQGLCNQIELKARVQPPVILEPDDFTLPKDKWQHTIILQVSFLIESFEFETKTVICFADSGFSQVIEKLDAWI</sequence>
<dbReference type="Proteomes" id="UP000075349">
    <property type="component" value="Unassembled WGS sequence"/>
</dbReference>
<feature type="domain" description="Chemotaxis phosphatase CheX-like" evidence="3">
    <location>
        <begin position="66"/>
        <end position="155"/>
    </location>
</feature>